<dbReference type="SUPFAM" id="SSF51445">
    <property type="entry name" value="(Trans)glycosidases"/>
    <property type="match status" value="1"/>
</dbReference>
<reference evidence="8" key="2">
    <citation type="journal article" date="2023" name="Science">
        <title>Genomic signatures of disease resistance in endangered staghorn corals.</title>
        <authorList>
            <person name="Vollmer S.V."/>
            <person name="Selwyn J.D."/>
            <person name="Despard B.A."/>
            <person name="Roesel C.L."/>
        </authorList>
    </citation>
    <scope>NUCLEOTIDE SEQUENCE</scope>
    <source>
        <strain evidence="8">K2</strain>
    </source>
</reference>
<comment type="pathway">
    <text evidence="5">Glycan biosynthesis.</text>
</comment>
<dbReference type="PANTHER" id="PTHR43651">
    <property type="entry name" value="1,4-ALPHA-GLUCAN-BRANCHING ENZYME"/>
    <property type="match status" value="1"/>
</dbReference>
<evidence type="ECO:0000256" key="4">
    <source>
        <dbReference type="ARBA" id="ARBA00022679"/>
    </source>
</evidence>
<dbReference type="InterPro" id="IPR004193">
    <property type="entry name" value="Glyco_hydro_13_N"/>
</dbReference>
<dbReference type="SUPFAM" id="SSF51011">
    <property type="entry name" value="Glycosyl hydrolase domain"/>
    <property type="match status" value="1"/>
</dbReference>
<feature type="non-terminal residue" evidence="8">
    <location>
        <position position="1"/>
    </location>
</feature>
<keyword evidence="9" id="KW-1185">Reference proteome</keyword>
<dbReference type="SUPFAM" id="SSF81296">
    <property type="entry name" value="E set domains"/>
    <property type="match status" value="1"/>
</dbReference>
<dbReference type="PANTHER" id="PTHR43651:SF3">
    <property type="entry name" value="1,4-ALPHA-GLUCAN-BRANCHING ENZYME"/>
    <property type="match status" value="1"/>
</dbReference>
<dbReference type="SMART" id="SM00642">
    <property type="entry name" value="Aamy"/>
    <property type="match status" value="1"/>
</dbReference>
<dbReference type="GO" id="GO:0043169">
    <property type="term" value="F:cation binding"/>
    <property type="evidence" value="ECO:0007669"/>
    <property type="project" value="InterPro"/>
</dbReference>
<feature type="repeat" description="CHCR" evidence="6">
    <location>
        <begin position="606"/>
        <end position="771"/>
    </location>
</feature>
<dbReference type="Pfam" id="PF00780">
    <property type="entry name" value="CNH"/>
    <property type="match status" value="1"/>
</dbReference>
<dbReference type="InterPro" id="IPR017853">
    <property type="entry name" value="GH"/>
</dbReference>
<dbReference type="CDD" id="cd02854">
    <property type="entry name" value="E_set_GBE_euk_N"/>
    <property type="match status" value="1"/>
</dbReference>
<keyword evidence="4" id="KW-0808">Transferase</keyword>
<comment type="caution">
    <text evidence="8">The sequence shown here is derived from an EMBL/GenBank/DDBJ whole genome shotgun (WGS) entry which is preliminary data.</text>
</comment>
<evidence type="ECO:0000313" key="9">
    <source>
        <dbReference type="Proteomes" id="UP001249851"/>
    </source>
</evidence>
<evidence type="ECO:0000256" key="3">
    <source>
        <dbReference type="ARBA" id="ARBA00012541"/>
    </source>
</evidence>
<dbReference type="Pfam" id="PF02806">
    <property type="entry name" value="Alpha-amylase_C"/>
    <property type="match status" value="1"/>
</dbReference>
<organism evidence="8 9">
    <name type="scientific">Acropora cervicornis</name>
    <name type="common">Staghorn coral</name>
    <dbReference type="NCBI Taxonomy" id="6130"/>
    <lineage>
        <taxon>Eukaryota</taxon>
        <taxon>Metazoa</taxon>
        <taxon>Cnidaria</taxon>
        <taxon>Anthozoa</taxon>
        <taxon>Hexacorallia</taxon>
        <taxon>Scleractinia</taxon>
        <taxon>Astrocoeniina</taxon>
        <taxon>Acroporidae</taxon>
        <taxon>Acropora</taxon>
    </lineage>
</organism>
<dbReference type="InterPro" id="IPR000547">
    <property type="entry name" value="Clathrin_H-chain/VPS_repeat"/>
</dbReference>
<accession>A0AAD9QSA9</accession>
<dbReference type="GO" id="GO:0006886">
    <property type="term" value="P:intracellular protein transport"/>
    <property type="evidence" value="ECO:0007669"/>
    <property type="project" value="UniProtKB-UniRule"/>
</dbReference>
<dbReference type="FunFam" id="3.20.20.80:FF:000001">
    <property type="entry name" value="1,4-alpha-glucan branching enzyme"/>
    <property type="match status" value="1"/>
</dbReference>
<evidence type="ECO:0000256" key="6">
    <source>
        <dbReference type="PROSITE-ProRule" id="PRU01006"/>
    </source>
</evidence>
<feature type="domain" description="CNH" evidence="7">
    <location>
        <begin position="56"/>
        <end position="335"/>
    </location>
</feature>
<comment type="similarity">
    <text evidence="2">Belongs to the glycosyl hydrolase 13 family. GlgB subfamily.</text>
</comment>
<dbReference type="Gene3D" id="2.60.40.10">
    <property type="entry name" value="Immunoglobulins"/>
    <property type="match status" value="1"/>
</dbReference>
<proteinExistence type="inferred from homology"/>
<evidence type="ECO:0000256" key="1">
    <source>
        <dbReference type="ARBA" id="ARBA00000826"/>
    </source>
</evidence>
<dbReference type="FunFam" id="2.60.40.10:FF:000250">
    <property type="entry name" value="1,4-alpha-glucan-branching enzyme, chloroplastic/amyloplastic"/>
    <property type="match status" value="1"/>
</dbReference>
<dbReference type="Gene3D" id="3.20.20.80">
    <property type="entry name" value="Glycosidases"/>
    <property type="match status" value="1"/>
</dbReference>
<dbReference type="PROSITE" id="PS50236">
    <property type="entry name" value="CHCR"/>
    <property type="match status" value="1"/>
</dbReference>
<dbReference type="GO" id="GO:0016192">
    <property type="term" value="P:vesicle-mediated transport"/>
    <property type="evidence" value="ECO:0007669"/>
    <property type="project" value="InterPro"/>
</dbReference>
<dbReference type="GO" id="GO:0005737">
    <property type="term" value="C:cytoplasm"/>
    <property type="evidence" value="ECO:0007669"/>
    <property type="project" value="TreeGrafter"/>
</dbReference>
<dbReference type="Pfam" id="PF10366">
    <property type="entry name" value="Vps39_1"/>
    <property type="match status" value="1"/>
</dbReference>
<dbReference type="PROSITE" id="PS50219">
    <property type="entry name" value="CNH"/>
    <property type="match status" value="1"/>
</dbReference>
<dbReference type="InterPro" id="IPR006048">
    <property type="entry name" value="A-amylase/branching_C"/>
</dbReference>
<reference evidence="8" key="1">
    <citation type="journal article" date="2023" name="G3 (Bethesda)">
        <title>Whole genome assembly and annotation of the endangered Caribbean coral Acropora cervicornis.</title>
        <authorList>
            <person name="Selwyn J.D."/>
            <person name="Vollmer S.V."/>
        </authorList>
    </citation>
    <scope>NUCLEOTIDE SEQUENCE</scope>
    <source>
        <strain evidence="8">K2</strain>
    </source>
</reference>
<dbReference type="InterPro" id="IPR019452">
    <property type="entry name" value="VPS39/TGF_beta_rcpt-assoc_1"/>
</dbReference>
<evidence type="ECO:0000259" key="7">
    <source>
        <dbReference type="PROSITE" id="PS50219"/>
    </source>
</evidence>
<sequence>MHPRSKTEPAVTSIKMAEFFNLGGLANYDSQVKAGFKAFEIAPVIERIVTTSADRPKMIECIDCAAQNLYIGTFDCFVLHYVIDEGVSPLGKTTFQSGLQSSKHLGMKKPIQQVLTAPAINRLLILCDGGILMFTMFGLEFLATGSRFKGVTAICRNDNPNAFDPFAVEVCMAISKKKAIHVLSVTEDRIIPLKEISLPEPPLHMAVDGSAVGVALANQYRYCMVNLLSGQIQELFHYEAEITKGLVAGVGIEEFLLNGPTDVMGMFVTSEGTSQRAPLSWSERVLALGYSFPYVIALGASSITVHSIIGQDQKSQKQSIAFKGGNCLLNYDKQVFVCSPREVYCLVQLPFKQQVQMLLNEKRVDEALQLAHVAMETLSGTERDEKLLSTTQQKAGLIYLAESYFTEAASLMREGRLDPRELIILFPRLLSSNWKYLPSRELVELSSLGKIISDCFYFSTEVLNNRHCHFLAFGKTCDKVKGKIYLFSVKGSKQFLAKIEEFLMHYLVNLVSSENSCSVQDTVTWLQKYERHHSLALFYCYHNQPAQALAVWKRIIQGEIPDSNFPGMEYVVNFLSSSGDCDLIWNHVPWLMEKNQEIAVKIFTSRSHETFNDQKMKPDLIVEYLQRFPVALQLFLEHLVYDRKLEKEKYHTHLALLYLEQVLKMKRKPSSSLESINNQRAKLRHILEWSSLYRVTLLLSKINDDLDLDAEAAILYGKMEQHGKALMILVYKLGDFSEAERFCELHSKGKERNFRMKLFQTLLEVYLKPEGDCEPFVGPAVALLNSHMGDFDTTKVLKLIPNEWSIGLISQFLSGSVRLSLHKSRTTKILSGLAREENLKIKTSHMISHKSRLLVTDESSSKYSLFLSYLVLNILFPLHLNFNSLEMCFRGKKNILVEICRLSHLVTYVLQSKCFKQQQFTTLKLGPCISTLNQIKMADDQIVPHFSRFLHDDPYVKPYQTEIERRYKEFCNLKRRIEEHEGSLEKFSKGYERFGINKTYEGVTYREWAPEAKGLYLIGDFNGWSRTSHPCTKNEFGVWELTLPYKEDGSSPIPHGSKVKVAVQLENGDLVDRISPWIRYSVCPDNNIVYEGVHWDPPQPYQWQHSRPKKTSGLRIYECHVGIASTEPKVASYKHFTYDVIPRIKKLGYNCIQLMAVMEHAYYACFGYQVTNFFAASSRYGTPDELKELIDVAHGNGILVLLDVVHSHAAKNVMDGLNEFDGSQTCYFHNNSRGVHTLWDSRLFDYTKWEVLRFLLSNLRWYMEFYQFDGFRFDGVTSMIYHDHGLGHGFGGDYPDYFGLGVDTESLIYLMLANDMLHTLHPNVITVAEEVSGMPGLCRPVAEGGTGFDYRLGMAAPDMNLQDEDWRMWDIVWTLINRRHNEKTITYAESHDQALVGDKTIAFWLMDKEMYWFMSDTTPCTPIIERGLALHKMIRLVTCALGGEGYLNFIGNEFGHPEWLDFPREGNNCSYHYARRQWNLADDQLLRYKYLNEFDRAMMHLEEKYHWLESPQAYVSLHHEDDKLIVFERGTLLWVFNFHTTKSFADYRIGAGTAGKYRIALDSDAASFGGHGRLDVNCEYLVDSQPWHDRPFSLL</sequence>
<dbReference type="EMBL" id="JARQWQ010000017">
    <property type="protein sequence ID" value="KAK2566211.1"/>
    <property type="molecule type" value="Genomic_DNA"/>
</dbReference>
<comment type="catalytic activity">
    <reaction evidence="1">
        <text>Transfers a segment of a (1-&gt;4)-alpha-D-glucan chain to a primary hydroxy group in a similar glucan chain.</text>
        <dbReference type="EC" id="2.4.1.18"/>
    </reaction>
</comment>
<dbReference type="EC" id="2.4.1.18" evidence="3"/>
<dbReference type="Pfam" id="PF00128">
    <property type="entry name" value="Alpha-amylase"/>
    <property type="match status" value="1"/>
</dbReference>
<dbReference type="GO" id="GO:0003844">
    <property type="term" value="F:1,4-alpha-glucan branching enzyme activity"/>
    <property type="evidence" value="ECO:0007669"/>
    <property type="project" value="UniProtKB-EC"/>
</dbReference>
<dbReference type="GO" id="GO:0004553">
    <property type="term" value="F:hydrolase activity, hydrolyzing O-glycosyl compounds"/>
    <property type="evidence" value="ECO:0007669"/>
    <property type="project" value="InterPro"/>
</dbReference>
<name>A0AAD9QSA9_ACRCE</name>
<dbReference type="Gene3D" id="2.60.40.1180">
    <property type="entry name" value="Golgi alpha-mannosidase II"/>
    <property type="match status" value="1"/>
</dbReference>
<evidence type="ECO:0000256" key="5">
    <source>
        <dbReference type="ARBA" id="ARBA00060592"/>
    </source>
</evidence>
<dbReference type="GO" id="GO:0005978">
    <property type="term" value="P:glycogen biosynthetic process"/>
    <property type="evidence" value="ECO:0007669"/>
    <property type="project" value="TreeGrafter"/>
</dbReference>
<dbReference type="InterPro" id="IPR013780">
    <property type="entry name" value="Glyco_hydro_b"/>
</dbReference>
<dbReference type="CDD" id="cd11321">
    <property type="entry name" value="AmyAc_bac_euk_BE"/>
    <property type="match status" value="1"/>
</dbReference>
<dbReference type="InterPro" id="IPR014756">
    <property type="entry name" value="Ig_E-set"/>
</dbReference>
<dbReference type="InterPro" id="IPR006047">
    <property type="entry name" value="GH13_cat_dom"/>
</dbReference>
<gene>
    <name evidence="8" type="ORF">P5673_009678</name>
</gene>
<evidence type="ECO:0000256" key="2">
    <source>
        <dbReference type="ARBA" id="ARBA00009000"/>
    </source>
</evidence>
<evidence type="ECO:0000313" key="8">
    <source>
        <dbReference type="EMBL" id="KAK2566211.1"/>
    </source>
</evidence>
<dbReference type="Pfam" id="PF02922">
    <property type="entry name" value="CBM_48"/>
    <property type="match status" value="1"/>
</dbReference>
<protein>
    <recommendedName>
        <fullName evidence="3">1,4-alpha-glucan branching enzyme</fullName>
        <ecNumber evidence="3">2.4.1.18</ecNumber>
    </recommendedName>
</protein>
<dbReference type="InterPro" id="IPR001180">
    <property type="entry name" value="CNH_dom"/>
</dbReference>
<dbReference type="Proteomes" id="UP001249851">
    <property type="component" value="Unassembled WGS sequence"/>
</dbReference>
<dbReference type="InterPro" id="IPR013783">
    <property type="entry name" value="Ig-like_fold"/>
</dbReference>